<feature type="compositionally biased region" description="Low complexity" evidence="1">
    <location>
        <begin position="61"/>
        <end position="74"/>
    </location>
</feature>
<keyword evidence="3" id="KW-1185">Reference proteome</keyword>
<accession>A0ABR2GSU1</accession>
<feature type="compositionally biased region" description="Polar residues" evidence="1">
    <location>
        <begin position="75"/>
        <end position="84"/>
    </location>
</feature>
<evidence type="ECO:0000313" key="3">
    <source>
        <dbReference type="Proteomes" id="UP001470230"/>
    </source>
</evidence>
<comment type="caution">
    <text evidence="2">The sequence shown here is derived from an EMBL/GenBank/DDBJ whole genome shotgun (WGS) entry which is preliminary data.</text>
</comment>
<sequence>MQQLQVLIRNIFNLRKSDVDNCFYCPTSTLCSACEKGYKLVGSFCQAEEPQPLKQPTSHITSQPTQTPFSSSSTALSPTQIPTE</sequence>
<name>A0ABR2GSU1_9EUKA</name>
<protein>
    <submittedName>
        <fullName evidence="2">Uncharacterized protein</fullName>
    </submittedName>
</protein>
<feature type="region of interest" description="Disordered" evidence="1">
    <location>
        <begin position="53"/>
        <end position="84"/>
    </location>
</feature>
<dbReference type="EMBL" id="JAPFFF010000062">
    <property type="protein sequence ID" value="KAK8836989.1"/>
    <property type="molecule type" value="Genomic_DNA"/>
</dbReference>
<proteinExistence type="predicted"/>
<evidence type="ECO:0000313" key="2">
    <source>
        <dbReference type="EMBL" id="KAK8836989.1"/>
    </source>
</evidence>
<organism evidence="2 3">
    <name type="scientific">Tritrichomonas musculus</name>
    <dbReference type="NCBI Taxonomy" id="1915356"/>
    <lineage>
        <taxon>Eukaryota</taxon>
        <taxon>Metamonada</taxon>
        <taxon>Parabasalia</taxon>
        <taxon>Tritrichomonadida</taxon>
        <taxon>Tritrichomonadidae</taxon>
        <taxon>Tritrichomonas</taxon>
    </lineage>
</organism>
<reference evidence="2 3" key="1">
    <citation type="submission" date="2024-04" db="EMBL/GenBank/DDBJ databases">
        <title>Tritrichomonas musculus Genome.</title>
        <authorList>
            <person name="Alves-Ferreira E."/>
            <person name="Grigg M."/>
            <person name="Lorenzi H."/>
            <person name="Galac M."/>
        </authorList>
    </citation>
    <scope>NUCLEOTIDE SEQUENCE [LARGE SCALE GENOMIC DNA]</scope>
    <source>
        <strain evidence="2 3">EAF2021</strain>
    </source>
</reference>
<evidence type="ECO:0000256" key="1">
    <source>
        <dbReference type="SAM" id="MobiDB-lite"/>
    </source>
</evidence>
<gene>
    <name evidence="2" type="ORF">M9Y10_037025</name>
</gene>
<dbReference type="Proteomes" id="UP001470230">
    <property type="component" value="Unassembled WGS sequence"/>
</dbReference>